<organism evidence="2 3">
    <name type="scientific">Actinoallomurus vinaceus</name>
    <dbReference type="NCBI Taxonomy" id="1080074"/>
    <lineage>
        <taxon>Bacteria</taxon>
        <taxon>Bacillati</taxon>
        <taxon>Actinomycetota</taxon>
        <taxon>Actinomycetes</taxon>
        <taxon>Streptosporangiales</taxon>
        <taxon>Thermomonosporaceae</taxon>
        <taxon>Actinoallomurus</taxon>
    </lineage>
</organism>
<dbReference type="PROSITE" id="PS50911">
    <property type="entry name" value="CHAP"/>
    <property type="match status" value="1"/>
</dbReference>
<dbReference type="EMBL" id="BAABHK010000006">
    <property type="protein sequence ID" value="GAA4629018.1"/>
    <property type="molecule type" value="Genomic_DNA"/>
</dbReference>
<feature type="domain" description="Peptidase C51" evidence="1">
    <location>
        <begin position="126"/>
        <end position="251"/>
    </location>
</feature>
<reference evidence="3" key="1">
    <citation type="journal article" date="2019" name="Int. J. Syst. Evol. Microbiol.">
        <title>The Global Catalogue of Microorganisms (GCM) 10K type strain sequencing project: providing services to taxonomists for standard genome sequencing and annotation.</title>
        <authorList>
            <consortium name="The Broad Institute Genomics Platform"/>
            <consortium name="The Broad Institute Genome Sequencing Center for Infectious Disease"/>
            <person name="Wu L."/>
            <person name="Ma J."/>
        </authorList>
    </citation>
    <scope>NUCLEOTIDE SEQUENCE [LARGE SCALE GENOMIC DNA]</scope>
    <source>
        <strain evidence="3">JCM 17939</strain>
    </source>
</reference>
<accession>A0ABP8UFQ5</accession>
<sequence length="254" mass="26506">MSPRHAKPRFTLNRKTLAGVIAGTATAGAAAITVASAGPALSAQIPGATHQAAHHVAQIPNPGMGRAIQTNALRDDPRVKTRALAAPQKQVQKRLPSATDVLKLAVSQVGTTENAAGGSKFNQWFMGTPYAARGVAENGGSVGDYANASWCDMFVSWVGDQLGVKGMGADAFTPAHAKWFISQGRWGNAPKPGAVVFFSWNGGGVDGIDHVGLVIKDNHDGTIQTVEGNTDDAVKIRTRSTSSVVGYGYPEYAQ</sequence>
<keyword evidence="3" id="KW-1185">Reference proteome</keyword>
<protein>
    <recommendedName>
        <fullName evidence="1">Peptidase C51 domain-containing protein</fullName>
    </recommendedName>
</protein>
<dbReference type="RefSeq" id="WP_345433193.1">
    <property type="nucleotide sequence ID" value="NZ_BAABHK010000006.1"/>
</dbReference>
<proteinExistence type="predicted"/>
<dbReference type="SUPFAM" id="SSF54001">
    <property type="entry name" value="Cysteine proteinases"/>
    <property type="match status" value="1"/>
</dbReference>
<dbReference type="Pfam" id="PF05257">
    <property type="entry name" value="CHAP"/>
    <property type="match status" value="1"/>
</dbReference>
<evidence type="ECO:0000313" key="2">
    <source>
        <dbReference type="EMBL" id="GAA4629018.1"/>
    </source>
</evidence>
<name>A0ABP8UFQ5_9ACTN</name>
<evidence type="ECO:0000313" key="3">
    <source>
        <dbReference type="Proteomes" id="UP001501442"/>
    </source>
</evidence>
<dbReference type="InterPro" id="IPR007921">
    <property type="entry name" value="CHAP_dom"/>
</dbReference>
<dbReference type="Gene3D" id="3.90.1720.10">
    <property type="entry name" value="endopeptidase domain like (from Nostoc punctiforme)"/>
    <property type="match status" value="1"/>
</dbReference>
<dbReference type="InterPro" id="IPR038765">
    <property type="entry name" value="Papain-like_cys_pep_sf"/>
</dbReference>
<gene>
    <name evidence="2" type="ORF">GCM10023196_047880</name>
</gene>
<comment type="caution">
    <text evidence="2">The sequence shown here is derived from an EMBL/GenBank/DDBJ whole genome shotgun (WGS) entry which is preliminary data.</text>
</comment>
<dbReference type="Proteomes" id="UP001501442">
    <property type="component" value="Unassembled WGS sequence"/>
</dbReference>
<evidence type="ECO:0000259" key="1">
    <source>
        <dbReference type="PROSITE" id="PS50911"/>
    </source>
</evidence>